<dbReference type="AlphaFoldDB" id="A0AAD8ICD0"/>
<reference evidence="1" key="1">
    <citation type="submission" date="2023-02" db="EMBL/GenBank/DDBJ databases">
        <title>Genome of toxic invasive species Heracleum sosnowskyi carries increased number of genes despite the absence of recent whole-genome duplications.</title>
        <authorList>
            <person name="Schelkunov M."/>
            <person name="Shtratnikova V."/>
            <person name="Makarenko M."/>
            <person name="Klepikova A."/>
            <person name="Omelchenko D."/>
            <person name="Novikova G."/>
            <person name="Obukhova E."/>
            <person name="Bogdanov V."/>
            <person name="Penin A."/>
            <person name="Logacheva M."/>
        </authorList>
    </citation>
    <scope>NUCLEOTIDE SEQUENCE</scope>
    <source>
        <strain evidence="1">Hsosn_3</strain>
        <tissue evidence="1">Leaf</tissue>
    </source>
</reference>
<accession>A0AAD8ICD0</accession>
<organism evidence="1 2">
    <name type="scientific">Heracleum sosnowskyi</name>
    <dbReference type="NCBI Taxonomy" id="360622"/>
    <lineage>
        <taxon>Eukaryota</taxon>
        <taxon>Viridiplantae</taxon>
        <taxon>Streptophyta</taxon>
        <taxon>Embryophyta</taxon>
        <taxon>Tracheophyta</taxon>
        <taxon>Spermatophyta</taxon>
        <taxon>Magnoliopsida</taxon>
        <taxon>eudicotyledons</taxon>
        <taxon>Gunneridae</taxon>
        <taxon>Pentapetalae</taxon>
        <taxon>asterids</taxon>
        <taxon>campanulids</taxon>
        <taxon>Apiales</taxon>
        <taxon>Apiaceae</taxon>
        <taxon>Apioideae</taxon>
        <taxon>apioid superclade</taxon>
        <taxon>Tordylieae</taxon>
        <taxon>Tordyliinae</taxon>
        <taxon>Heracleum</taxon>
    </lineage>
</organism>
<dbReference type="EMBL" id="JAUIZM010000005">
    <property type="protein sequence ID" value="KAK1382911.1"/>
    <property type="molecule type" value="Genomic_DNA"/>
</dbReference>
<protein>
    <submittedName>
        <fullName evidence="1">Uncharacterized protein</fullName>
    </submittedName>
</protein>
<keyword evidence="2" id="KW-1185">Reference proteome</keyword>
<sequence length="126" mass="14115">MKARFCRPTQLSPSLATNKVVIPFVRGICLNLLDQDTNLCNLSVEEKIARHAQDGTVNSGCSCKEQRFKNKISMVTVFDNGLRKSKLHVMHLSSAVPKNIALELNADGMPWKFFPAHRFAHGDTFD</sequence>
<reference evidence="1" key="2">
    <citation type="submission" date="2023-05" db="EMBL/GenBank/DDBJ databases">
        <authorList>
            <person name="Schelkunov M.I."/>
        </authorList>
    </citation>
    <scope>NUCLEOTIDE SEQUENCE</scope>
    <source>
        <strain evidence="1">Hsosn_3</strain>
        <tissue evidence="1">Leaf</tissue>
    </source>
</reference>
<evidence type="ECO:0000313" key="2">
    <source>
        <dbReference type="Proteomes" id="UP001237642"/>
    </source>
</evidence>
<evidence type="ECO:0000313" key="1">
    <source>
        <dbReference type="EMBL" id="KAK1382911.1"/>
    </source>
</evidence>
<proteinExistence type="predicted"/>
<dbReference type="Proteomes" id="UP001237642">
    <property type="component" value="Unassembled WGS sequence"/>
</dbReference>
<name>A0AAD8ICD0_9APIA</name>
<gene>
    <name evidence="1" type="ORF">POM88_020646</name>
</gene>
<comment type="caution">
    <text evidence="1">The sequence shown here is derived from an EMBL/GenBank/DDBJ whole genome shotgun (WGS) entry which is preliminary data.</text>
</comment>